<dbReference type="FunFam" id="1.10.287.950:FF:000001">
    <property type="entry name" value="Methyl-accepting chemotaxis sensory transducer"/>
    <property type="match status" value="1"/>
</dbReference>
<dbReference type="RefSeq" id="WP_119602923.1">
    <property type="nucleotide sequence ID" value="NZ_QXQA01000024.1"/>
</dbReference>
<protein>
    <submittedName>
        <fullName evidence="10">Methyl-accepting chemotaxis protein</fullName>
    </submittedName>
</protein>
<feature type="transmembrane region" description="Helical" evidence="7">
    <location>
        <begin position="12"/>
        <end position="34"/>
    </location>
</feature>
<dbReference type="InterPro" id="IPR004090">
    <property type="entry name" value="Chemotax_Me-accpt_rcpt"/>
</dbReference>
<dbReference type="PROSITE" id="PS50111">
    <property type="entry name" value="CHEMOTAXIS_TRANSDUC_2"/>
    <property type="match status" value="1"/>
</dbReference>
<dbReference type="PANTHER" id="PTHR32089:SF112">
    <property type="entry name" value="LYSOZYME-LIKE PROTEIN-RELATED"/>
    <property type="match status" value="1"/>
</dbReference>
<dbReference type="SMART" id="SM00304">
    <property type="entry name" value="HAMP"/>
    <property type="match status" value="1"/>
</dbReference>
<evidence type="ECO:0000256" key="1">
    <source>
        <dbReference type="ARBA" id="ARBA00004236"/>
    </source>
</evidence>
<evidence type="ECO:0000256" key="7">
    <source>
        <dbReference type="SAM" id="Phobius"/>
    </source>
</evidence>
<feature type="domain" description="Methyl-accepting transducer" evidence="8">
    <location>
        <begin position="269"/>
        <end position="505"/>
    </location>
</feature>
<dbReference type="InterPro" id="IPR004089">
    <property type="entry name" value="MCPsignal_dom"/>
</dbReference>
<feature type="domain" description="HAMP" evidence="9">
    <location>
        <begin position="212"/>
        <end position="264"/>
    </location>
</feature>
<accession>A0A3A1URI7</accession>
<proteinExistence type="inferred from homology"/>
<dbReference type="SMART" id="SM00283">
    <property type="entry name" value="MA"/>
    <property type="match status" value="1"/>
</dbReference>
<comment type="caution">
    <text evidence="10">The sequence shown here is derived from an EMBL/GenBank/DDBJ whole genome shotgun (WGS) entry which is preliminary data.</text>
</comment>
<dbReference type="InterPro" id="IPR024478">
    <property type="entry name" value="HlyB_4HB_MCP"/>
</dbReference>
<evidence type="ECO:0000256" key="6">
    <source>
        <dbReference type="PROSITE-ProRule" id="PRU00284"/>
    </source>
</evidence>
<dbReference type="PROSITE" id="PS50885">
    <property type="entry name" value="HAMP"/>
    <property type="match status" value="1"/>
</dbReference>
<evidence type="ECO:0000313" key="11">
    <source>
        <dbReference type="Proteomes" id="UP000266482"/>
    </source>
</evidence>
<keyword evidence="2" id="KW-1003">Cell membrane</keyword>
<comment type="subcellular location">
    <subcellularLocation>
        <location evidence="1">Cell membrane</location>
    </subcellularLocation>
</comment>
<dbReference type="Pfam" id="PF00672">
    <property type="entry name" value="HAMP"/>
    <property type="match status" value="1"/>
</dbReference>
<comment type="similarity">
    <text evidence="5">Belongs to the methyl-accepting chemotaxis (MCP) protein family.</text>
</comment>
<dbReference type="EMBL" id="QXQA01000024">
    <property type="protein sequence ID" value="RIX47247.1"/>
    <property type="molecule type" value="Genomic_DNA"/>
</dbReference>
<dbReference type="GO" id="GO:0006935">
    <property type="term" value="P:chemotaxis"/>
    <property type="evidence" value="ECO:0007669"/>
    <property type="project" value="InterPro"/>
</dbReference>
<gene>
    <name evidence="10" type="ORF">D3P08_25355</name>
</gene>
<keyword evidence="7" id="KW-1133">Transmembrane helix</keyword>
<dbReference type="AlphaFoldDB" id="A0A3A1URI7"/>
<evidence type="ECO:0000256" key="2">
    <source>
        <dbReference type="ARBA" id="ARBA00022475"/>
    </source>
</evidence>
<dbReference type="GO" id="GO:0007165">
    <property type="term" value="P:signal transduction"/>
    <property type="evidence" value="ECO:0007669"/>
    <property type="project" value="UniProtKB-KW"/>
</dbReference>
<dbReference type="Pfam" id="PF00015">
    <property type="entry name" value="MCPsignal"/>
    <property type="match status" value="1"/>
</dbReference>
<dbReference type="PRINTS" id="PR00260">
    <property type="entry name" value="CHEMTRNSDUCR"/>
</dbReference>
<dbReference type="OrthoDB" id="358716at2"/>
<name>A0A3A1URI7_9BACL</name>
<keyword evidence="3 7" id="KW-0472">Membrane</keyword>
<keyword evidence="7" id="KW-0812">Transmembrane</keyword>
<dbReference type="GO" id="GO:0005886">
    <property type="term" value="C:plasma membrane"/>
    <property type="evidence" value="ECO:0007669"/>
    <property type="project" value="UniProtKB-SubCell"/>
</dbReference>
<feature type="transmembrane region" description="Helical" evidence="7">
    <location>
        <begin position="191"/>
        <end position="211"/>
    </location>
</feature>
<reference evidence="10 11" key="1">
    <citation type="submission" date="2018-09" db="EMBL/GenBank/DDBJ databases">
        <title>Paenibacillus aracenensis nov. sp. isolated from a cave in southern Spain.</title>
        <authorList>
            <person name="Jurado V."/>
            <person name="Gutierrez-Patricio S."/>
            <person name="Gonzalez-Pimentel J.L."/>
            <person name="Miller A.Z."/>
            <person name="Laiz L."/>
            <person name="Saiz-Jimenez C."/>
        </authorList>
    </citation>
    <scope>NUCLEOTIDE SEQUENCE [LARGE SCALE GENOMIC DNA]</scope>
    <source>
        <strain evidence="10 11">DSM 22867</strain>
    </source>
</reference>
<keyword evidence="4 6" id="KW-0807">Transducer</keyword>
<dbReference type="Pfam" id="PF12729">
    <property type="entry name" value="4HB_MCP_1"/>
    <property type="match status" value="1"/>
</dbReference>
<dbReference type="GO" id="GO:0004888">
    <property type="term" value="F:transmembrane signaling receptor activity"/>
    <property type="evidence" value="ECO:0007669"/>
    <property type="project" value="InterPro"/>
</dbReference>
<evidence type="ECO:0000256" key="5">
    <source>
        <dbReference type="ARBA" id="ARBA00029447"/>
    </source>
</evidence>
<keyword evidence="11" id="KW-1185">Reference proteome</keyword>
<sequence>MLLRNWKVSTKIFSLLILSLAFIVVIGISSYLSLESVTTNSKRMYEEKMTASALIEGILFNNSQIDSYNLERLINTDATNNEFLLKQIDDRVQENIAMQKTFEAIPTTPQVEEQYLLFKSLVQKNNDAKKGFDTHIIDGNSDEAYQVYINQLKPIRKDMITAIDTIVKYQQEDAKMFYEESKSSAQKANRLTIGIAALSIVLCGMIGWLIVRTITRPVRKLQEVMARLKNNDLTAEADYKSKDEIGQLCESFNSTILNLRGLVNQILDSAGNVAASSQQISSSTEEVSAGNMKLAEDSQMIAELFKELSIANNDVAGRAEDAAEMSAQTLSIAMEGGAVIRASIQGMDDVSEKMKLLEEDSEKIGEIIGVIDEISSQTNLLALNAAIEAARAGEQGRGFAVVANEVRKLAERSIDATKQISGIIRKMQVNMHNSVKAVSEGVGHSRQTQESFDLILQKVNDTSEQITMIAAACEEQAAQTAQVSQSVESIASISEETAAATEETAATSQSLAKLAEELHHSVSVFKV</sequence>
<evidence type="ECO:0000256" key="3">
    <source>
        <dbReference type="ARBA" id="ARBA00023136"/>
    </source>
</evidence>
<organism evidence="10 11">
    <name type="scientific">Paenibacillus nanensis</name>
    <dbReference type="NCBI Taxonomy" id="393251"/>
    <lineage>
        <taxon>Bacteria</taxon>
        <taxon>Bacillati</taxon>
        <taxon>Bacillota</taxon>
        <taxon>Bacilli</taxon>
        <taxon>Bacillales</taxon>
        <taxon>Paenibacillaceae</taxon>
        <taxon>Paenibacillus</taxon>
    </lineage>
</organism>
<dbReference type="Proteomes" id="UP000266482">
    <property type="component" value="Unassembled WGS sequence"/>
</dbReference>
<dbReference type="InterPro" id="IPR003660">
    <property type="entry name" value="HAMP_dom"/>
</dbReference>
<dbReference type="SUPFAM" id="SSF58104">
    <property type="entry name" value="Methyl-accepting chemotaxis protein (MCP) signaling domain"/>
    <property type="match status" value="1"/>
</dbReference>
<evidence type="ECO:0000259" key="8">
    <source>
        <dbReference type="PROSITE" id="PS50111"/>
    </source>
</evidence>
<evidence type="ECO:0000259" key="9">
    <source>
        <dbReference type="PROSITE" id="PS50885"/>
    </source>
</evidence>
<dbReference type="CDD" id="cd06225">
    <property type="entry name" value="HAMP"/>
    <property type="match status" value="1"/>
</dbReference>
<dbReference type="CDD" id="cd11386">
    <property type="entry name" value="MCP_signal"/>
    <property type="match status" value="1"/>
</dbReference>
<dbReference type="PANTHER" id="PTHR32089">
    <property type="entry name" value="METHYL-ACCEPTING CHEMOTAXIS PROTEIN MCPB"/>
    <property type="match status" value="1"/>
</dbReference>
<evidence type="ECO:0000256" key="4">
    <source>
        <dbReference type="ARBA" id="ARBA00023224"/>
    </source>
</evidence>
<dbReference type="Gene3D" id="1.10.287.950">
    <property type="entry name" value="Methyl-accepting chemotaxis protein"/>
    <property type="match status" value="1"/>
</dbReference>
<evidence type="ECO:0000313" key="10">
    <source>
        <dbReference type="EMBL" id="RIX47247.1"/>
    </source>
</evidence>